<accession>A0A837CFA7</accession>
<evidence type="ECO:0000259" key="2">
    <source>
        <dbReference type="Pfam" id="PF13701"/>
    </source>
</evidence>
<dbReference type="InterPro" id="IPR025668">
    <property type="entry name" value="Tnp_DDE_dom"/>
</dbReference>
<sequence>MHQDAALRASCRLARKADQIRLLALEAEFRRVMEDEDRSLPRRYALARRLEMTAKNIRLVDPLVGEESIGGLRVGPILTNQRDALTHVAPDLCEQFAEPATKPLILKLASRNFPINPRLDTGRQSLSTRHRAFLHQAHRAPRTSESGAQQRITTDSTDSRFRPRRPAQIRRQVWVIERSLCRLQCARGRAENLIKLHMTQLASDRTSCRSALANQVRLALHTAAYWLMLTVREAIPKVRELAAAEFATLRLRLLKIAARVVETTSRIRLAFAAACPEPT</sequence>
<feature type="compositionally biased region" description="Polar residues" evidence="1">
    <location>
        <begin position="143"/>
        <end position="156"/>
    </location>
</feature>
<evidence type="ECO:0000256" key="1">
    <source>
        <dbReference type="SAM" id="MobiDB-lite"/>
    </source>
</evidence>
<comment type="caution">
    <text evidence="3">The sequence shown here is derived from an EMBL/GenBank/DDBJ whole genome shotgun (WGS) entry which is preliminary data.</text>
</comment>
<dbReference type="EMBL" id="ADOU02000005">
    <property type="protein sequence ID" value="KGJ67413.1"/>
    <property type="molecule type" value="Genomic_DNA"/>
</dbReference>
<proteinExistence type="predicted"/>
<dbReference type="Pfam" id="PF13701">
    <property type="entry name" value="DDE_Tnp_1_4"/>
    <property type="match status" value="1"/>
</dbReference>
<protein>
    <recommendedName>
        <fullName evidence="2">Transposase DDE domain-containing protein</fullName>
    </recommendedName>
</protein>
<reference evidence="3 4" key="1">
    <citation type="journal article" date="2014" name="BMC Genomics">
        <title>Comparative genomics of Bradyrhizobium japonicum CPAC 15 and Bradyrhizobium diazoefficiens CPAC 7: elite model strains for understanding symbiotic performance with soybean.</title>
        <authorList>
            <person name="Siqueira A.F."/>
            <person name="Ormeno-Orrillo E."/>
            <person name="Souza R.C."/>
            <person name="Rodrigues E.P."/>
            <person name="Almeida L.G."/>
            <person name="Barcellos F.G."/>
            <person name="Batista J.S."/>
            <person name="Nakatami A.S."/>
            <person name="Martinez-Romero E."/>
            <person name="Vasconcelos A.T."/>
            <person name="Hungria M."/>
        </authorList>
    </citation>
    <scope>NUCLEOTIDE SEQUENCE [LARGE SCALE GENOMIC DNA]</scope>
    <source>
        <strain evidence="3 4">SEMIA 5080</strain>
    </source>
</reference>
<name>A0A837CFA7_9BRAD</name>
<evidence type="ECO:0000313" key="3">
    <source>
        <dbReference type="EMBL" id="KGJ67413.1"/>
    </source>
</evidence>
<gene>
    <name evidence="3" type="ORF">BJA5080_07728</name>
</gene>
<feature type="region of interest" description="Disordered" evidence="1">
    <location>
        <begin position="137"/>
        <end position="163"/>
    </location>
</feature>
<dbReference type="AlphaFoldDB" id="A0A837CFA7"/>
<feature type="domain" description="Transposase DDE" evidence="2">
    <location>
        <begin position="180"/>
        <end position="277"/>
    </location>
</feature>
<dbReference type="Proteomes" id="UP000024900">
    <property type="component" value="Unassembled WGS sequence"/>
</dbReference>
<organism evidence="3 4">
    <name type="scientific">Bradyrhizobium diazoefficiens SEMIA 5080</name>
    <dbReference type="NCBI Taxonomy" id="754504"/>
    <lineage>
        <taxon>Bacteria</taxon>
        <taxon>Pseudomonadati</taxon>
        <taxon>Pseudomonadota</taxon>
        <taxon>Alphaproteobacteria</taxon>
        <taxon>Hyphomicrobiales</taxon>
        <taxon>Nitrobacteraceae</taxon>
        <taxon>Bradyrhizobium</taxon>
    </lineage>
</organism>
<evidence type="ECO:0000313" key="4">
    <source>
        <dbReference type="Proteomes" id="UP000024900"/>
    </source>
</evidence>